<dbReference type="PANTHER" id="PTHR13258">
    <property type="entry name" value="SYNDETIN"/>
    <property type="match status" value="1"/>
</dbReference>
<keyword evidence="3" id="KW-0175">Coiled coil</keyword>
<dbReference type="InterPro" id="IPR040047">
    <property type="entry name" value="VPS50"/>
</dbReference>
<evidence type="ECO:0000256" key="3">
    <source>
        <dbReference type="ARBA" id="ARBA00023054"/>
    </source>
</evidence>
<keyword evidence="2" id="KW-0653">Protein transport</keyword>
<evidence type="ECO:0000313" key="5">
    <source>
        <dbReference type="EnsemblMetazoa" id="MDOA015925-PA"/>
    </source>
</evidence>
<dbReference type="Pfam" id="PF10475">
    <property type="entry name" value="Vps54_N"/>
    <property type="match status" value="1"/>
</dbReference>
<dbReference type="STRING" id="7370.A0A1I8NIZ8"/>
<accession>A0A1I8NIZ8</accession>
<evidence type="ECO:0000256" key="2">
    <source>
        <dbReference type="ARBA" id="ARBA00022927"/>
    </source>
</evidence>
<dbReference type="GO" id="GO:0005829">
    <property type="term" value="C:cytosol"/>
    <property type="evidence" value="ECO:0007669"/>
    <property type="project" value="GOC"/>
</dbReference>
<evidence type="ECO:0000256" key="1">
    <source>
        <dbReference type="ARBA" id="ARBA00022448"/>
    </source>
</evidence>
<evidence type="ECO:0000259" key="4">
    <source>
        <dbReference type="Pfam" id="PF10475"/>
    </source>
</evidence>
<proteinExistence type="predicted"/>
<dbReference type="GO" id="GO:0032456">
    <property type="term" value="P:endocytic recycling"/>
    <property type="evidence" value="ECO:0007669"/>
    <property type="project" value="InterPro"/>
</dbReference>
<dbReference type="GO" id="GO:1990745">
    <property type="term" value="C:EARP complex"/>
    <property type="evidence" value="ECO:0007669"/>
    <property type="project" value="InterPro"/>
</dbReference>
<dbReference type="GO" id="GO:0000149">
    <property type="term" value="F:SNARE binding"/>
    <property type="evidence" value="ECO:0007669"/>
    <property type="project" value="TreeGrafter"/>
</dbReference>
<reference evidence="5" key="1">
    <citation type="submission" date="2020-05" db="UniProtKB">
        <authorList>
            <consortium name="EnsemblMetazoa"/>
        </authorList>
    </citation>
    <scope>IDENTIFICATION</scope>
    <source>
        <strain evidence="5">Aabys</strain>
    </source>
</reference>
<dbReference type="PANTHER" id="PTHR13258:SF0">
    <property type="entry name" value="SYNDETIN"/>
    <property type="match status" value="1"/>
</dbReference>
<dbReference type="VEuPathDB" id="VectorBase:MDOA015925"/>
<feature type="domain" description="Vacuolar protein sorting-associated protein 54 N-terminal" evidence="4">
    <location>
        <begin position="1"/>
        <end position="114"/>
    </location>
</feature>
<organism evidence="5">
    <name type="scientific">Musca domestica</name>
    <name type="common">House fly</name>
    <dbReference type="NCBI Taxonomy" id="7370"/>
    <lineage>
        <taxon>Eukaryota</taxon>
        <taxon>Metazoa</taxon>
        <taxon>Ecdysozoa</taxon>
        <taxon>Arthropoda</taxon>
        <taxon>Hexapoda</taxon>
        <taxon>Insecta</taxon>
        <taxon>Pterygota</taxon>
        <taxon>Neoptera</taxon>
        <taxon>Endopterygota</taxon>
        <taxon>Diptera</taxon>
        <taxon>Brachycera</taxon>
        <taxon>Muscomorpha</taxon>
        <taxon>Muscoidea</taxon>
        <taxon>Muscidae</taxon>
        <taxon>Musca</taxon>
    </lineage>
</organism>
<dbReference type="VEuPathDB" id="VectorBase:MDOMA2_015441"/>
<dbReference type="AlphaFoldDB" id="A0A1I8NIZ8"/>
<dbReference type="GO" id="GO:0042147">
    <property type="term" value="P:retrograde transport, endosome to Golgi"/>
    <property type="evidence" value="ECO:0007669"/>
    <property type="project" value="InterPro"/>
</dbReference>
<dbReference type="GO" id="GO:0015031">
    <property type="term" value="P:protein transport"/>
    <property type="evidence" value="ECO:0007669"/>
    <property type="project" value="UniProtKB-KW"/>
</dbReference>
<name>A0A1I8NIZ8_MUSDO</name>
<dbReference type="InterPro" id="IPR019515">
    <property type="entry name" value="VPS54_N"/>
</dbReference>
<dbReference type="EnsemblMetazoa" id="MDOA015925-RA">
    <property type="protein sequence ID" value="MDOA015925-PA"/>
    <property type="gene ID" value="MDOA015925"/>
</dbReference>
<keyword evidence="1" id="KW-0813">Transport</keyword>
<sequence length="115" mass="13416">MQYNCVQSLNKKLQETLLLTEFQLDTVLNEMILNFDMRKYSKLQEAYKLLNKSLIAMDQLHINFISAIHSSVNSVLRGYNDPNIDDNFKLLYEQLCEQVEADKYISCLISLCKTV</sequence>
<protein>
    <recommendedName>
        <fullName evidence="4">Vacuolar protein sorting-associated protein 54 N-terminal domain-containing protein</fullName>
    </recommendedName>
</protein>